<feature type="non-terminal residue" evidence="2">
    <location>
        <position position="1"/>
    </location>
</feature>
<gene>
    <name evidence="2" type="ORF">RFI_38400</name>
</gene>
<protein>
    <submittedName>
        <fullName evidence="2">Uncharacterized protein</fullName>
    </submittedName>
</protein>
<name>X6LAN2_RETFI</name>
<keyword evidence="3" id="KW-1185">Reference proteome</keyword>
<reference evidence="2 3" key="1">
    <citation type="journal article" date="2013" name="Curr. Biol.">
        <title>The Genome of the Foraminiferan Reticulomyxa filosa.</title>
        <authorList>
            <person name="Glockner G."/>
            <person name="Hulsmann N."/>
            <person name="Schleicher M."/>
            <person name="Noegel A.A."/>
            <person name="Eichinger L."/>
            <person name="Gallinger C."/>
            <person name="Pawlowski J."/>
            <person name="Sierra R."/>
            <person name="Euteneuer U."/>
            <person name="Pillet L."/>
            <person name="Moustafa A."/>
            <person name="Platzer M."/>
            <person name="Groth M."/>
            <person name="Szafranski K."/>
            <person name="Schliwa M."/>
        </authorList>
    </citation>
    <scope>NUCLEOTIDE SEQUENCE [LARGE SCALE GENOMIC DNA]</scope>
</reference>
<evidence type="ECO:0000256" key="1">
    <source>
        <dbReference type="SAM" id="Phobius"/>
    </source>
</evidence>
<dbReference type="EMBL" id="ASPP01044958">
    <property type="protein sequence ID" value="ETN99087.1"/>
    <property type="molecule type" value="Genomic_DNA"/>
</dbReference>
<keyword evidence="1" id="KW-0472">Membrane</keyword>
<proteinExistence type="predicted"/>
<feature type="transmembrane region" description="Helical" evidence="1">
    <location>
        <begin position="139"/>
        <end position="160"/>
    </location>
</feature>
<sequence length="190" mass="22186">KYCPNINTLVSKELDRNGTTSGQIHENTPNCMRGWTQTKGEDGFKVIHYPFKFLLKKYRSVDLLSSKELTDTCNDQPVPSIYNKEKYKEHYQLNNINDVFAIKKSRVMWQKNRLKGTKIAKFSIQKTSSQSSHQKKRNLIHSAFVLLFLFVCYFAIAVSLQCFDDAIIFAIFPYKFLKKSILNDMQLAFY</sequence>
<evidence type="ECO:0000313" key="3">
    <source>
        <dbReference type="Proteomes" id="UP000023152"/>
    </source>
</evidence>
<keyword evidence="1" id="KW-1133">Transmembrane helix</keyword>
<dbReference type="AlphaFoldDB" id="X6LAN2"/>
<comment type="caution">
    <text evidence="2">The sequence shown here is derived from an EMBL/GenBank/DDBJ whole genome shotgun (WGS) entry which is preliminary data.</text>
</comment>
<evidence type="ECO:0000313" key="2">
    <source>
        <dbReference type="EMBL" id="ETN99087.1"/>
    </source>
</evidence>
<organism evidence="2 3">
    <name type="scientific">Reticulomyxa filosa</name>
    <dbReference type="NCBI Taxonomy" id="46433"/>
    <lineage>
        <taxon>Eukaryota</taxon>
        <taxon>Sar</taxon>
        <taxon>Rhizaria</taxon>
        <taxon>Retaria</taxon>
        <taxon>Foraminifera</taxon>
        <taxon>Monothalamids</taxon>
        <taxon>Reticulomyxidae</taxon>
        <taxon>Reticulomyxa</taxon>
    </lineage>
</organism>
<keyword evidence="1" id="KW-0812">Transmembrane</keyword>
<accession>X6LAN2</accession>
<dbReference type="Proteomes" id="UP000023152">
    <property type="component" value="Unassembled WGS sequence"/>
</dbReference>